<gene>
    <name evidence="1" type="ORF">AVEN_109800_1</name>
</gene>
<dbReference type="AlphaFoldDB" id="A0A4Y2KHT9"/>
<reference evidence="1 2" key="1">
    <citation type="journal article" date="2019" name="Sci. Rep.">
        <title>Orb-weaving spider Araneus ventricosus genome elucidates the spidroin gene catalogue.</title>
        <authorList>
            <person name="Kono N."/>
            <person name="Nakamura H."/>
            <person name="Ohtoshi R."/>
            <person name="Moran D.A.P."/>
            <person name="Shinohara A."/>
            <person name="Yoshida Y."/>
            <person name="Fujiwara M."/>
            <person name="Mori M."/>
            <person name="Tomita M."/>
            <person name="Arakawa K."/>
        </authorList>
    </citation>
    <scope>NUCLEOTIDE SEQUENCE [LARGE SCALE GENOMIC DNA]</scope>
</reference>
<evidence type="ECO:0000313" key="2">
    <source>
        <dbReference type="Proteomes" id="UP000499080"/>
    </source>
</evidence>
<keyword evidence="2" id="KW-1185">Reference proteome</keyword>
<organism evidence="1 2">
    <name type="scientific">Araneus ventricosus</name>
    <name type="common">Orbweaver spider</name>
    <name type="synonym">Epeira ventricosa</name>
    <dbReference type="NCBI Taxonomy" id="182803"/>
    <lineage>
        <taxon>Eukaryota</taxon>
        <taxon>Metazoa</taxon>
        <taxon>Ecdysozoa</taxon>
        <taxon>Arthropoda</taxon>
        <taxon>Chelicerata</taxon>
        <taxon>Arachnida</taxon>
        <taxon>Araneae</taxon>
        <taxon>Araneomorphae</taxon>
        <taxon>Entelegynae</taxon>
        <taxon>Araneoidea</taxon>
        <taxon>Araneidae</taxon>
        <taxon>Araneus</taxon>
    </lineage>
</organism>
<comment type="caution">
    <text evidence="1">The sequence shown here is derived from an EMBL/GenBank/DDBJ whole genome shotgun (WGS) entry which is preliminary data.</text>
</comment>
<evidence type="ECO:0000313" key="1">
    <source>
        <dbReference type="EMBL" id="GBN01542.1"/>
    </source>
</evidence>
<proteinExistence type="predicted"/>
<sequence>MDSPSVNLKTYISYHAFFLKTNPESGSDIRIQQRGGKIKPEWEIGKLSLDMVNRSHLDWPRYKDPPDMVDIRTLCRMKSVLKHLVGKGKTRRIL</sequence>
<name>A0A4Y2KHT9_ARAVE</name>
<accession>A0A4Y2KHT9</accession>
<protein>
    <submittedName>
        <fullName evidence="1">Uncharacterized protein</fullName>
    </submittedName>
</protein>
<dbReference type="EMBL" id="BGPR01004627">
    <property type="protein sequence ID" value="GBN01542.1"/>
    <property type="molecule type" value="Genomic_DNA"/>
</dbReference>
<dbReference type="Proteomes" id="UP000499080">
    <property type="component" value="Unassembled WGS sequence"/>
</dbReference>